<accession>A0ABX4TSG0</accession>
<evidence type="ECO:0008006" key="3">
    <source>
        <dbReference type="Google" id="ProtNLM"/>
    </source>
</evidence>
<comment type="caution">
    <text evidence="1">The sequence shown here is derived from an EMBL/GenBank/DDBJ whole genome shotgun (WGS) entry which is preliminary data.</text>
</comment>
<proteinExistence type="predicted"/>
<evidence type="ECO:0000313" key="2">
    <source>
        <dbReference type="Proteomes" id="UP001190825"/>
    </source>
</evidence>
<evidence type="ECO:0000313" key="1">
    <source>
        <dbReference type="EMBL" id="PLU06740.1"/>
    </source>
</evidence>
<dbReference type="RefSeq" id="WP_101779496.1">
    <property type="nucleotide sequence ID" value="NZ_NBUC01000047.1"/>
</dbReference>
<sequence>MERATLSPACWTASGSVGTRCIALLRRVRASGDAYTLIRNVDRDAVVKALAAGFVAWVGRSREVVRLTASGAEYLDRLARVE</sequence>
<dbReference type="Proteomes" id="UP001190825">
    <property type="component" value="Unassembled WGS sequence"/>
</dbReference>
<name>A0ABX4TSG0_9HYPH</name>
<gene>
    <name evidence="1" type="ORF">BMJ33_05855</name>
</gene>
<reference evidence="1 2" key="1">
    <citation type="journal article" date="2018" name="FEMS Microbiol. Ecol.">
        <title>Co-invading symbiotic mutualists of Medicago polymorpha retain high ancestral diversity and contain diverse accessory genomes.</title>
        <authorList>
            <person name="Porter S.S."/>
            <person name="Faber-Hammond J.J."/>
            <person name="Friesen M.L."/>
        </authorList>
    </citation>
    <scope>NUCLEOTIDE SEQUENCE [LARGE SCALE GENOMIC DNA]</scope>
    <source>
        <strain evidence="1 2">Str16</strain>
    </source>
</reference>
<organism evidence="1 2">
    <name type="scientific">Sinorhizobium medicae</name>
    <dbReference type="NCBI Taxonomy" id="110321"/>
    <lineage>
        <taxon>Bacteria</taxon>
        <taxon>Pseudomonadati</taxon>
        <taxon>Pseudomonadota</taxon>
        <taxon>Alphaproteobacteria</taxon>
        <taxon>Hyphomicrobiales</taxon>
        <taxon>Rhizobiaceae</taxon>
        <taxon>Sinorhizobium/Ensifer group</taxon>
        <taxon>Sinorhizobium</taxon>
    </lineage>
</organism>
<protein>
    <recommendedName>
        <fullName evidence="3">ArnR1-like winged helix-turn-helix domain-containing protein</fullName>
    </recommendedName>
</protein>
<dbReference type="EMBL" id="NBUC01000047">
    <property type="protein sequence ID" value="PLU06740.1"/>
    <property type="molecule type" value="Genomic_DNA"/>
</dbReference>
<keyword evidence="2" id="KW-1185">Reference proteome</keyword>